<name>A0A397QEP2_9HYPH</name>
<proteinExistence type="predicted"/>
<comment type="caution">
    <text evidence="1">The sequence shown here is derived from an EMBL/GenBank/DDBJ whole genome shotgun (WGS) entry which is preliminary data.</text>
</comment>
<gene>
    <name evidence="1" type="ORF">BXY53_1860</name>
</gene>
<dbReference type="Pfam" id="PF10983">
    <property type="entry name" value="DUF2793"/>
    <property type="match status" value="1"/>
</dbReference>
<dbReference type="Proteomes" id="UP000266273">
    <property type="component" value="Unassembled WGS sequence"/>
</dbReference>
<protein>
    <submittedName>
        <fullName evidence="1">Uncharacterized protein DUF2793</fullName>
    </submittedName>
</protein>
<reference evidence="1 2" key="1">
    <citation type="submission" date="2018-08" db="EMBL/GenBank/DDBJ databases">
        <title>Genomic Encyclopedia of Archaeal and Bacterial Type Strains, Phase II (KMG-II): from individual species to whole genera.</title>
        <authorList>
            <person name="Goeker M."/>
        </authorList>
    </citation>
    <scope>NUCLEOTIDE SEQUENCE [LARGE SCALE GENOMIC DNA]</scope>
    <source>
        <strain evidence="1 2">DSM 5002</strain>
    </source>
</reference>
<sequence>MPNSPNLVLPYIEAAQAQKHVTHNDGLRVLDAAVQLSVLDRDLTSPPASPSDGDRYIPASGATGDWSGKDLNIAAWQDGAWAFLAPREGWLCWVADEDVLVVWDGSQWIDAGNVASLNPASGGLVGVNATADTTNRLSVTAPAALFNAEVDNFNFKGNKSAVGDTVSFQLQQGFTTYGEFGLIGDNDLSFKVSDGTSFFTSFKIGNADGEMAMEQPLGLKAYSKSSLPPVSPAGRLIWVWDDADGAQVAYSDGGGWKRIKDGTAVA</sequence>
<dbReference type="EMBL" id="QXDF01000001">
    <property type="protein sequence ID" value="RIA56751.1"/>
    <property type="molecule type" value="Genomic_DNA"/>
</dbReference>
<organism evidence="1 2">
    <name type="scientific">Dichotomicrobium thermohalophilum</name>
    <dbReference type="NCBI Taxonomy" id="933063"/>
    <lineage>
        <taxon>Bacteria</taxon>
        <taxon>Pseudomonadati</taxon>
        <taxon>Pseudomonadota</taxon>
        <taxon>Alphaproteobacteria</taxon>
        <taxon>Hyphomicrobiales</taxon>
        <taxon>Hyphomicrobiaceae</taxon>
        <taxon>Dichotomicrobium</taxon>
    </lineage>
</organism>
<dbReference type="OrthoDB" id="564699at2"/>
<dbReference type="AlphaFoldDB" id="A0A397QEP2"/>
<accession>A0A397QEP2</accession>
<evidence type="ECO:0000313" key="1">
    <source>
        <dbReference type="EMBL" id="RIA56751.1"/>
    </source>
</evidence>
<dbReference type="RefSeq" id="WP_119061516.1">
    <property type="nucleotide sequence ID" value="NZ_QXDF01000001.1"/>
</dbReference>
<evidence type="ECO:0000313" key="2">
    <source>
        <dbReference type="Proteomes" id="UP000266273"/>
    </source>
</evidence>
<keyword evidence="2" id="KW-1185">Reference proteome</keyword>
<dbReference type="InterPro" id="IPR021251">
    <property type="entry name" value="DUF2793"/>
</dbReference>